<keyword evidence="2" id="KW-1185">Reference proteome</keyword>
<evidence type="ECO:0000313" key="1">
    <source>
        <dbReference type="EMBL" id="MDH2392339.1"/>
    </source>
</evidence>
<name>A0ABT6HUE7_9ACTN</name>
<sequence length="105" mass="11995">MNHNQPLWGPESARVGAQLRTWVNTRATLLQIADRLTAERPGDPMREATRLTLARRQAETRHGVDTRTARDVEDSVLRHTPRIERDITRGEYALILHRIAGGEHL</sequence>
<dbReference type="RefSeq" id="WP_279931389.1">
    <property type="nucleotide sequence ID" value="NZ_JARWBG010000040.1"/>
</dbReference>
<proteinExistence type="predicted"/>
<dbReference type="EMBL" id="JARWBG010000040">
    <property type="protein sequence ID" value="MDH2392339.1"/>
    <property type="molecule type" value="Genomic_DNA"/>
</dbReference>
<gene>
    <name evidence="1" type="ORF">QCN29_26890</name>
</gene>
<protein>
    <submittedName>
        <fullName evidence="1">Uncharacterized protein</fullName>
    </submittedName>
</protein>
<organism evidence="1 2">
    <name type="scientific">Streptomyces chengmaiensis</name>
    <dbReference type="NCBI Taxonomy" id="3040919"/>
    <lineage>
        <taxon>Bacteria</taxon>
        <taxon>Bacillati</taxon>
        <taxon>Actinomycetota</taxon>
        <taxon>Actinomycetes</taxon>
        <taxon>Kitasatosporales</taxon>
        <taxon>Streptomycetaceae</taxon>
        <taxon>Streptomyces</taxon>
    </lineage>
</organism>
<evidence type="ECO:0000313" key="2">
    <source>
        <dbReference type="Proteomes" id="UP001223144"/>
    </source>
</evidence>
<accession>A0ABT6HUE7</accession>
<reference evidence="1 2" key="1">
    <citation type="submission" date="2023-04" db="EMBL/GenBank/DDBJ databases">
        <title>Streptomyces chengmaiensis sp. nov. isolated from the stem of mangrove plant in Hainan.</title>
        <authorList>
            <person name="Huang X."/>
            <person name="Zhou S."/>
            <person name="Chu X."/>
            <person name="Xie Y."/>
            <person name="Lin Y."/>
        </authorList>
    </citation>
    <scope>NUCLEOTIDE SEQUENCE [LARGE SCALE GENOMIC DNA]</scope>
    <source>
        <strain evidence="1 2">HNM0663</strain>
    </source>
</reference>
<dbReference type="Proteomes" id="UP001223144">
    <property type="component" value="Unassembled WGS sequence"/>
</dbReference>
<comment type="caution">
    <text evidence="1">The sequence shown here is derived from an EMBL/GenBank/DDBJ whole genome shotgun (WGS) entry which is preliminary data.</text>
</comment>